<evidence type="ECO:0000256" key="2">
    <source>
        <dbReference type="ARBA" id="ARBA00023125"/>
    </source>
</evidence>
<dbReference type="Gene3D" id="1.10.10.10">
    <property type="entry name" value="Winged helix-like DNA-binding domain superfamily/Winged helix DNA-binding domain"/>
    <property type="match status" value="1"/>
</dbReference>
<protein>
    <submittedName>
        <fullName evidence="6">Helix-turn-helix transcriptional regulator</fullName>
    </submittedName>
</protein>
<dbReference type="CDD" id="cd06170">
    <property type="entry name" value="LuxR_C_like"/>
    <property type="match status" value="1"/>
</dbReference>
<dbReference type="AlphaFoldDB" id="A0AAP8PDZ4"/>
<evidence type="ECO:0000256" key="3">
    <source>
        <dbReference type="ARBA" id="ARBA00023159"/>
    </source>
</evidence>
<dbReference type="PANTHER" id="PTHR44688:SF16">
    <property type="entry name" value="DNA-BINDING TRANSCRIPTIONAL ACTIVATOR DEVR_DOSR"/>
    <property type="match status" value="1"/>
</dbReference>
<name>A0AAP8PDZ4_SERMA</name>
<evidence type="ECO:0000313" key="7">
    <source>
        <dbReference type="Proteomes" id="UP000030378"/>
    </source>
</evidence>
<dbReference type="GO" id="GO:0006355">
    <property type="term" value="P:regulation of DNA-templated transcription"/>
    <property type="evidence" value="ECO:0007669"/>
    <property type="project" value="InterPro"/>
</dbReference>
<dbReference type="PROSITE" id="PS50043">
    <property type="entry name" value="HTH_LUXR_2"/>
    <property type="match status" value="1"/>
</dbReference>
<evidence type="ECO:0000259" key="5">
    <source>
        <dbReference type="PROSITE" id="PS50043"/>
    </source>
</evidence>
<dbReference type="EMBL" id="JTBC02000014">
    <property type="protein sequence ID" value="PNO62777.1"/>
    <property type="molecule type" value="Genomic_DNA"/>
</dbReference>
<dbReference type="InterPro" id="IPR016032">
    <property type="entry name" value="Sig_transdc_resp-reg_C-effctor"/>
</dbReference>
<dbReference type="PRINTS" id="PR00038">
    <property type="entry name" value="HTHLUXR"/>
</dbReference>
<dbReference type="PANTHER" id="PTHR44688">
    <property type="entry name" value="DNA-BINDING TRANSCRIPTIONAL ACTIVATOR DEVR_DOSR"/>
    <property type="match status" value="1"/>
</dbReference>
<comment type="caution">
    <text evidence="6">The sequence shown here is derived from an EMBL/GenBank/DDBJ whole genome shotgun (WGS) entry which is preliminary data.</text>
</comment>
<sequence length="178" mass="20398">MGNINVVIDDENRYFAAGLRVSIAEYAHLNNKDVCFLTTEDTERPDMIFVSSRRRAQRWRRANSCGEAPVVTIKDGAASDTPRVLQRKDDLNTLFELLSEVLAGIGRPVSRKPQPLTCRERQVVNYLRCGLDQSQTARILGLSVKTVHSHKRSIMSKLMLHRHHEFIYWLLSQEGEYS</sequence>
<evidence type="ECO:0000256" key="1">
    <source>
        <dbReference type="ARBA" id="ARBA00023015"/>
    </source>
</evidence>
<dbReference type="InterPro" id="IPR000792">
    <property type="entry name" value="Tscrpt_reg_LuxR_C"/>
</dbReference>
<feature type="domain" description="HTH luxR-type" evidence="5">
    <location>
        <begin position="109"/>
        <end position="174"/>
    </location>
</feature>
<keyword evidence="4" id="KW-0804">Transcription</keyword>
<keyword evidence="1" id="KW-0805">Transcription regulation</keyword>
<dbReference type="SMART" id="SM00421">
    <property type="entry name" value="HTH_LUXR"/>
    <property type="match status" value="1"/>
</dbReference>
<dbReference type="Proteomes" id="UP000030378">
    <property type="component" value="Unassembled WGS sequence"/>
</dbReference>
<organism evidence="6 7">
    <name type="scientific">Serratia marcescens</name>
    <dbReference type="NCBI Taxonomy" id="615"/>
    <lineage>
        <taxon>Bacteria</taxon>
        <taxon>Pseudomonadati</taxon>
        <taxon>Pseudomonadota</taxon>
        <taxon>Gammaproteobacteria</taxon>
        <taxon>Enterobacterales</taxon>
        <taxon>Yersiniaceae</taxon>
        <taxon>Serratia</taxon>
    </lineage>
</organism>
<keyword evidence="3" id="KW-0010">Activator</keyword>
<dbReference type="SUPFAM" id="SSF46894">
    <property type="entry name" value="C-terminal effector domain of the bipartite response regulators"/>
    <property type="match status" value="1"/>
</dbReference>
<keyword evidence="2" id="KW-0238">DNA-binding</keyword>
<dbReference type="RefSeq" id="WP_102985571.1">
    <property type="nucleotide sequence ID" value="NZ_JTBC02000014.1"/>
</dbReference>
<evidence type="ECO:0000256" key="4">
    <source>
        <dbReference type="ARBA" id="ARBA00023163"/>
    </source>
</evidence>
<dbReference type="InterPro" id="IPR036388">
    <property type="entry name" value="WH-like_DNA-bd_sf"/>
</dbReference>
<accession>A0AAP8PDZ4</accession>
<proteinExistence type="predicted"/>
<dbReference type="Pfam" id="PF00196">
    <property type="entry name" value="GerE"/>
    <property type="match status" value="1"/>
</dbReference>
<gene>
    <name evidence="6" type="ORF">MC70_025585</name>
</gene>
<dbReference type="GO" id="GO:0003677">
    <property type="term" value="F:DNA binding"/>
    <property type="evidence" value="ECO:0007669"/>
    <property type="project" value="UniProtKB-KW"/>
</dbReference>
<evidence type="ECO:0000313" key="6">
    <source>
        <dbReference type="EMBL" id="PNO62777.1"/>
    </source>
</evidence>
<reference evidence="7" key="1">
    <citation type="submission" date="2017-12" db="EMBL/GenBank/DDBJ databases">
        <title>FDA dAtabase for Regulatory Grade micrObial Sequences (FDA-ARGOS): Supporting development and validation of Infectious Disease Dx tests.</title>
        <authorList>
            <person name="Campos J."/>
            <person name="Goldberg B."/>
            <person name="Tallon L."/>
            <person name="Sadzewicz L."/>
            <person name="Sengamalay N."/>
            <person name="Ott S."/>
            <person name="Godinez A."/>
            <person name="Nagaraj S."/>
            <person name="Vavikolanu K."/>
            <person name="Vyas G."/>
            <person name="Nadendla S."/>
            <person name="Aluvathingal J."/>
            <person name="Geyer C."/>
            <person name="Nandy P."/>
            <person name="Hobson J."/>
            <person name="Sichtig H."/>
        </authorList>
    </citation>
    <scope>NUCLEOTIDE SEQUENCE [LARGE SCALE GENOMIC DNA]</scope>
    <source>
        <strain evidence="7">FDAARGOS_79</strain>
    </source>
</reference>